<organism evidence="1 2">
    <name type="scientific">Lates japonicus</name>
    <name type="common">Japanese lates</name>
    <dbReference type="NCBI Taxonomy" id="270547"/>
    <lineage>
        <taxon>Eukaryota</taxon>
        <taxon>Metazoa</taxon>
        <taxon>Chordata</taxon>
        <taxon>Craniata</taxon>
        <taxon>Vertebrata</taxon>
        <taxon>Euteleostomi</taxon>
        <taxon>Actinopterygii</taxon>
        <taxon>Neopterygii</taxon>
        <taxon>Teleostei</taxon>
        <taxon>Neoteleostei</taxon>
        <taxon>Acanthomorphata</taxon>
        <taxon>Carangaria</taxon>
        <taxon>Carangaria incertae sedis</taxon>
        <taxon>Centropomidae</taxon>
        <taxon>Lates</taxon>
    </lineage>
</organism>
<dbReference type="EMBL" id="BRZM01000003">
    <property type="protein sequence ID" value="GLD46863.1"/>
    <property type="molecule type" value="Genomic_DNA"/>
</dbReference>
<dbReference type="Gene3D" id="3.30.200.20">
    <property type="entry name" value="Phosphorylase Kinase, domain 1"/>
    <property type="match status" value="1"/>
</dbReference>
<protein>
    <submittedName>
        <fullName evidence="1">Ephrin type-B receptor 4b</fullName>
    </submittedName>
</protein>
<sequence length="79" mass="8766">MCLQESLARWSGTAEDPGKRKLCMRRRLKEATPRSRRDFLSEALHQGPVSSTPNIIHLEGTITASCPVMILKADMENGA</sequence>
<keyword evidence="2" id="KW-1185">Reference proteome</keyword>
<dbReference type="AlphaFoldDB" id="A0AAD3QWE9"/>
<proteinExistence type="predicted"/>
<gene>
    <name evidence="1" type="ORF">AKAME5_000114300</name>
</gene>
<accession>A0AAD3QWE9</accession>
<name>A0AAD3QWE9_LATJO</name>
<evidence type="ECO:0000313" key="1">
    <source>
        <dbReference type="EMBL" id="GLD46863.1"/>
    </source>
</evidence>
<dbReference type="Proteomes" id="UP001279410">
    <property type="component" value="Unassembled WGS sequence"/>
</dbReference>
<reference evidence="1" key="1">
    <citation type="submission" date="2022-08" db="EMBL/GenBank/DDBJ databases">
        <title>Genome sequencing of akame (Lates japonicus).</title>
        <authorList>
            <person name="Hashiguchi Y."/>
            <person name="Takahashi H."/>
        </authorList>
    </citation>
    <scope>NUCLEOTIDE SEQUENCE</scope>
    <source>
        <strain evidence="1">Kochi</strain>
    </source>
</reference>
<evidence type="ECO:0000313" key="2">
    <source>
        <dbReference type="Proteomes" id="UP001279410"/>
    </source>
</evidence>
<comment type="caution">
    <text evidence="1">The sequence shown here is derived from an EMBL/GenBank/DDBJ whole genome shotgun (WGS) entry which is preliminary data.</text>
</comment>
<keyword evidence="1" id="KW-0675">Receptor</keyword>